<accession>A0A4S8K8H8</accession>
<name>A0A4S8K8H8_MUSBA</name>
<reference evidence="2 3" key="1">
    <citation type="journal article" date="2019" name="Nat. Plants">
        <title>Genome sequencing of Musa balbisiana reveals subgenome evolution and function divergence in polyploid bananas.</title>
        <authorList>
            <person name="Yao X."/>
        </authorList>
    </citation>
    <scope>NUCLEOTIDE SEQUENCE [LARGE SCALE GENOMIC DNA]</scope>
    <source>
        <strain evidence="3">cv. DH-PKW</strain>
        <tissue evidence="2">Leaves</tissue>
    </source>
</reference>
<evidence type="ECO:0008006" key="4">
    <source>
        <dbReference type="Google" id="ProtNLM"/>
    </source>
</evidence>
<dbReference type="AlphaFoldDB" id="A0A4S8K8H8"/>
<comment type="caution">
    <text evidence="2">The sequence shown here is derived from an EMBL/GenBank/DDBJ whole genome shotgun (WGS) entry which is preliminary data.</text>
</comment>
<feature type="compositionally biased region" description="Pro residues" evidence="1">
    <location>
        <begin position="42"/>
        <end position="85"/>
    </location>
</feature>
<evidence type="ECO:0000313" key="2">
    <source>
        <dbReference type="EMBL" id="THU71273.1"/>
    </source>
</evidence>
<organism evidence="2 3">
    <name type="scientific">Musa balbisiana</name>
    <name type="common">Banana</name>
    <dbReference type="NCBI Taxonomy" id="52838"/>
    <lineage>
        <taxon>Eukaryota</taxon>
        <taxon>Viridiplantae</taxon>
        <taxon>Streptophyta</taxon>
        <taxon>Embryophyta</taxon>
        <taxon>Tracheophyta</taxon>
        <taxon>Spermatophyta</taxon>
        <taxon>Magnoliopsida</taxon>
        <taxon>Liliopsida</taxon>
        <taxon>Zingiberales</taxon>
        <taxon>Musaceae</taxon>
        <taxon>Musa</taxon>
    </lineage>
</organism>
<keyword evidence="3" id="KW-1185">Reference proteome</keyword>
<dbReference type="EMBL" id="PYDT01000002">
    <property type="protein sequence ID" value="THU71273.1"/>
    <property type="molecule type" value="Genomic_DNA"/>
</dbReference>
<dbReference type="STRING" id="52838.A0A4S8K8H8"/>
<protein>
    <recommendedName>
        <fullName evidence="4">Rhodopsin</fullName>
    </recommendedName>
</protein>
<dbReference type="Proteomes" id="UP000317650">
    <property type="component" value="Chromosome 8"/>
</dbReference>
<sequence length="124" mass="13436">MSYNNHQTPVGVPPSQGYPPEDHAKNAYPPPGYAPQGYAPQGYPPAGYPPPGYPPPAYPPHGYPPPGYGYPPQGYPPPYPQPPPQQQTWPHFVVAAFWRLASEMGSKKIDRVVDVTSDEAADIG</sequence>
<feature type="region of interest" description="Disordered" evidence="1">
    <location>
        <begin position="1"/>
        <end position="86"/>
    </location>
</feature>
<gene>
    <name evidence="2" type="ORF">C4D60_Mb08t33810</name>
</gene>
<evidence type="ECO:0000256" key="1">
    <source>
        <dbReference type="SAM" id="MobiDB-lite"/>
    </source>
</evidence>
<proteinExistence type="predicted"/>
<evidence type="ECO:0000313" key="3">
    <source>
        <dbReference type="Proteomes" id="UP000317650"/>
    </source>
</evidence>